<feature type="repeat" description="PPR" evidence="3">
    <location>
        <begin position="22"/>
        <end position="52"/>
    </location>
</feature>
<dbReference type="FunFam" id="1.25.40.10:FF:000333">
    <property type="entry name" value="Pentatricopeptide repeat-containing protein"/>
    <property type="match status" value="1"/>
</dbReference>
<evidence type="ECO:0008006" key="6">
    <source>
        <dbReference type="Google" id="ProtNLM"/>
    </source>
</evidence>
<feature type="repeat" description="PPR" evidence="3">
    <location>
        <begin position="55"/>
        <end position="89"/>
    </location>
</feature>
<keyword evidence="5" id="KW-1185">Reference proteome</keyword>
<evidence type="ECO:0000256" key="3">
    <source>
        <dbReference type="PROSITE-ProRule" id="PRU00708"/>
    </source>
</evidence>
<dbReference type="GO" id="GO:0009451">
    <property type="term" value="P:RNA modification"/>
    <property type="evidence" value="ECO:0007669"/>
    <property type="project" value="InterPro"/>
</dbReference>
<dbReference type="OrthoDB" id="185373at2759"/>
<proteinExistence type="inferred from homology"/>
<organism evidence="4 5">
    <name type="scientific">Trifolium subterraneum</name>
    <name type="common">Subterranean clover</name>
    <dbReference type="NCBI Taxonomy" id="3900"/>
    <lineage>
        <taxon>Eukaryota</taxon>
        <taxon>Viridiplantae</taxon>
        <taxon>Streptophyta</taxon>
        <taxon>Embryophyta</taxon>
        <taxon>Tracheophyta</taxon>
        <taxon>Spermatophyta</taxon>
        <taxon>Magnoliopsida</taxon>
        <taxon>eudicotyledons</taxon>
        <taxon>Gunneridae</taxon>
        <taxon>Pentapetalae</taxon>
        <taxon>rosids</taxon>
        <taxon>fabids</taxon>
        <taxon>Fabales</taxon>
        <taxon>Fabaceae</taxon>
        <taxon>Papilionoideae</taxon>
        <taxon>50 kb inversion clade</taxon>
        <taxon>NPAAA clade</taxon>
        <taxon>Hologalegina</taxon>
        <taxon>IRL clade</taxon>
        <taxon>Trifolieae</taxon>
        <taxon>Trifolium</taxon>
    </lineage>
</organism>
<accession>A0A2Z6MXX9</accession>
<dbReference type="PROSITE" id="PS51375">
    <property type="entry name" value="PPR"/>
    <property type="match status" value="2"/>
</dbReference>
<reference evidence="5" key="1">
    <citation type="journal article" date="2017" name="Front. Plant Sci.">
        <title>Climate Clever Clovers: New Paradigm to Reduce the Environmental Footprint of Ruminants by Breeding Low Methanogenic Forages Utilizing Haplotype Variation.</title>
        <authorList>
            <person name="Kaur P."/>
            <person name="Appels R."/>
            <person name="Bayer P.E."/>
            <person name="Keeble-Gagnere G."/>
            <person name="Wang J."/>
            <person name="Hirakawa H."/>
            <person name="Shirasawa K."/>
            <person name="Vercoe P."/>
            <person name="Stefanova K."/>
            <person name="Durmic Z."/>
            <person name="Nichols P."/>
            <person name="Revell C."/>
            <person name="Isobe S.N."/>
            <person name="Edwards D."/>
            <person name="Erskine W."/>
        </authorList>
    </citation>
    <scope>NUCLEOTIDE SEQUENCE [LARGE SCALE GENOMIC DNA]</scope>
    <source>
        <strain evidence="5">cv. Daliak</strain>
    </source>
</reference>
<evidence type="ECO:0000313" key="5">
    <source>
        <dbReference type="Proteomes" id="UP000242715"/>
    </source>
</evidence>
<evidence type="ECO:0000256" key="1">
    <source>
        <dbReference type="ARBA" id="ARBA00006643"/>
    </source>
</evidence>
<keyword evidence="2" id="KW-0677">Repeat</keyword>
<comment type="similarity">
    <text evidence="1">Belongs to the PPR family. PCMP-H subfamily.</text>
</comment>
<gene>
    <name evidence="4" type="ORF">TSUD_16960</name>
</gene>
<protein>
    <recommendedName>
        <fullName evidence="6">Pentacotripeptide-repeat region of PRORP domain-containing protein</fullName>
    </recommendedName>
</protein>
<dbReference type="EMBL" id="DF973565">
    <property type="protein sequence ID" value="GAU34723.1"/>
    <property type="molecule type" value="Genomic_DNA"/>
</dbReference>
<dbReference type="NCBIfam" id="TIGR00756">
    <property type="entry name" value="PPR"/>
    <property type="match status" value="1"/>
</dbReference>
<sequence length="180" mass="20393">MYSCCGNDVISARKMFDGFEKNGSVWNAMLAAYAKVGDVCNARKLFDFMPQMDKNVISWTTLISGYTQNHNPNEAIKLFRRMQLENVKPDEIAILAVLSACADLGALHLGEWIHNYIEKHKLSKIVPIYNSLIDILAIAEIIHSCPIPMLHSVDGVNLGRQERLCGMQVWKRFRVSVLLR</sequence>
<evidence type="ECO:0000256" key="2">
    <source>
        <dbReference type="ARBA" id="ARBA00022737"/>
    </source>
</evidence>
<evidence type="ECO:0000313" key="4">
    <source>
        <dbReference type="EMBL" id="GAU34723.1"/>
    </source>
</evidence>
<dbReference type="InterPro" id="IPR011990">
    <property type="entry name" value="TPR-like_helical_dom_sf"/>
</dbReference>
<dbReference type="InterPro" id="IPR002885">
    <property type="entry name" value="PPR_rpt"/>
</dbReference>
<dbReference type="Proteomes" id="UP000242715">
    <property type="component" value="Unassembled WGS sequence"/>
</dbReference>
<dbReference type="GO" id="GO:0003723">
    <property type="term" value="F:RNA binding"/>
    <property type="evidence" value="ECO:0007669"/>
    <property type="project" value="InterPro"/>
</dbReference>
<dbReference type="InterPro" id="IPR046960">
    <property type="entry name" value="PPR_At4g14850-like_plant"/>
</dbReference>
<name>A0A2Z6MXX9_TRISU</name>
<dbReference type="Gene3D" id="1.25.40.10">
    <property type="entry name" value="Tetratricopeptide repeat domain"/>
    <property type="match status" value="1"/>
</dbReference>
<dbReference type="Pfam" id="PF01535">
    <property type="entry name" value="PPR"/>
    <property type="match status" value="1"/>
</dbReference>
<dbReference type="AlphaFoldDB" id="A0A2Z6MXX9"/>
<dbReference type="PANTHER" id="PTHR47926">
    <property type="entry name" value="PENTATRICOPEPTIDE REPEAT-CONTAINING PROTEIN"/>
    <property type="match status" value="1"/>
</dbReference>
<dbReference type="Pfam" id="PF13041">
    <property type="entry name" value="PPR_2"/>
    <property type="match status" value="1"/>
</dbReference>
<dbReference type="PANTHER" id="PTHR47926:SF432">
    <property type="entry name" value="(WILD MALAYSIAN BANANA) HYPOTHETICAL PROTEIN"/>
    <property type="match status" value="1"/>
</dbReference>